<organism evidence="3 4">
    <name type="scientific">Brassica napus</name>
    <name type="common">Rape</name>
    <dbReference type="NCBI Taxonomy" id="3708"/>
    <lineage>
        <taxon>Eukaryota</taxon>
        <taxon>Viridiplantae</taxon>
        <taxon>Streptophyta</taxon>
        <taxon>Embryophyta</taxon>
        <taxon>Tracheophyta</taxon>
        <taxon>Spermatophyta</taxon>
        <taxon>Magnoliopsida</taxon>
        <taxon>eudicotyledons</taxon>
        <taxon>Gunneridae</taxon>
        <taxon>Pentapetalae</taxon>
        <taxon>rosids</taxon>
        <taxon>malvids</taxon>
        <taxon>Brassicales</taxon>
        <taxon>Brassicaceae</taxon>
        <taxon>Brassiceae</taxon>
        <taxon>Brassica</taxon>
    </lineage>
</organism>
<dbReference type="Proteomes" id="UP000028999">
    <property type="component" value="Unassembled WGS sequence"/>
</dbReference>
<reference evidence="3" key="2">
    <citation type="submission" date="2014-06" db="EMBL/GenBank/DDBJ databases">
        <authorList>
            <person name="Genoscope - CEA"/>
        </authorList>
    </citation>
    <scope>NUCLEOTIDE SEQUENCE</scope>
</reference>
<evidence type="ECO:0000256" key="1">
    <source>
        <dbReference type="SAM" id="MobiDB-lite"/>
    </source>
</evidence>
<name>A0A078ICZ7_BRANA</name>
<dbReference type="AlphaFoldDB" id="A0A078ICZ7"/>
<reference evidence="3 4" key="1">
    <citation type="journal article" date="2014" name="Science">
        <title>Plant genetics. Early allopolyploid evolution in the post-Neolithic Brassica napus oilseed genome.</title>
        <authorList>
            <person name="Chalhoub B."/>
            <person name="Denoeud F."/>
            <person name="Liu S."/>
            <person name="Parkin I.A."/>
            <person name="Tang H."/>
            <person name="Wang X."/>
            <person name="Chiquet J."/>
            <person name="Belcram H."/>
            <person name="Tong C."/>
            <person name="Samans B."/>
            <person name="Correa M."/>
            <person name="Da Silva C."/>
            <person name="Just J."/>
            <person name="Falentin C."/>
            <person name="Koh C.S."/>
            <person name="Le Clainche I."/>
            <person name="Bernard M."/>
            <person name="Bento P."/>
            <person name="Noel B."/>
            <person name="Labadie K."/>
            <person name="Alberti A."/>
            <person name="Charles M."/>
            <person name="Arnaud D."/>
            <person name="Guo H."/>
            <person name="Daviaud C."/>
            <person name="Alamery S."/>
            <person name="Jabbari K."/>
            <person name="Zhao M."/>
            <person name="Edger P.P."/>
            <person name="Chelaifa H."/>
            <person name="Tack D."/>
            <person name="Lassalle G."/>
            <person name="Mestiri I."/>
            <person name="Schnel N."/>
            <person name="Le Paslier M.C."/>
            <person name="Fan G."/>
            <person name="Renault V."/>
            <person name="Bayer P.E."/>
            <person name="Golicz A.A."/>
            <person name="Manoli S."/>
            <person name="Lee T.H."/>
            <person name="Thi V.H."/>
            <person name="Chalabi S."/>
            <person name="Hu Q."/>
            <person name="Fan C."/>
            <person name="Tollenaere R."/>
            <person name="Lu Y."/>
            <person name="Battail C."/>
            <person name="Shen J."/>
            <person name="Sidebottom C.H."/>
            <person name="Wang X."/>
            <person name="Canaguier A."/>
            <person name="Chauveau A."/>
            <person name="Berard A."/>
            <person name="Deniot G."/>
            <person name="Guan M."/>
            <person name="Liu Z."/>
            <person name="Sun F."/>
            <person name="Lim Y.P."/>
            <person name="Lyons E."/>
            <person name="Town C.D."/>
            <person name="Bancroft I."/>
            <person name="Wang X."/>
            <person name="Meng J."/>
            <person name="Ma J."/>
            <person name="Pires J.C."/>
            <person name="King G.J."/>
            <person name="Brunel D."/>
            <person name="Delourme R."/>
            <person name="Renard M."/>
            <person name="Aury J.M."/>
            <person name="Adams K.L."/>
            <person name="Batley J."/>
            <person name="Snowdon R.J."/>
            <person name="Tost J."/>
            <person name="Edwards D."/>
            <person name="Zhou Y."/>
            <person name="Hua W."/>
            <person name="Sharpe A.G."/>
            <person name="Paterson A.H."/>
            <person name="Guan C."/>
            <person name="Wincker P."/>
        </authorList>
    </citation>
    <scope>NUCLEOTIDE SEQUENCE [LARGE SCALE GENOMIC DNA]</scope>
    <source>
        <strain evidence="4">cv. Darmor-bzh</strain>
    </source>
</reference>
<dbReference type="Gramene" id="CDY48785">
    <property type="protein sequence ID" value="CDY48785"/>
    <property type="gene ID" value="GSBRNA2T00091701001"/>
</dbReference>
<reference evidence="2" key="3">
    <citation type="submission" date="2021-01" db="EMBL/GenBank/DDBJ databases">
        <authorList>
            <consortium name="Genoscope - CEA"/>
            <person name="William W."/>
        </authorList>
    </citation>
    <scope>NUCLEOTIDE SEQUENCE</scope>
</reference>
<gene>
    <name evidence="3" type="primary">BnaA02g24260D</name>
    <name evidence="2" type="ORF">DARMORV10_A02P29620.1</name>
    <name evidence="3" type="ORF">GSBRNA2T00091701001</name>
</gene>
<dbReference type="Proteomes" id="UP001295469">
    <property type="component" value="Chromosome A02"/>
</dbReference>
<protein>
    <submittedName>
        <fullName evidence="2">(rape) hypothetical protein</fullName>
    </submittedName>
    <submittedName>
        <fullName evidence="3">BnaA02g24260D protein</fullName>
    </submittedName>
</protein>
<dbReference type="EMBL" id="LK032791">
    <property type="protein sequence ID" value="CDY48785.1"/>
    <property type="molecule type" value="Genomic_DNA"/>
</dbReference>
<dbReference type="EMBL" id="HG994356">
    <property type="protein sequence ID" value="CAF2142347.1"/>
    <property type="molecule type" value="Genomic_DNA"/>
</dbReference>
<keyword evidence="4" id="KW-1185">Reference proteome</keyword>
<evidence type="ECO:0000313" key="4">
    <source>
        <dbReference type="Proteomes" id="UP000028999"/>
    </source>
</evidence>
<evidence type="ECO:0000313" key="2">
    <source>
        <dbReference type="EMBL" id="CAF2142347.1"/>
    </source>
</evidence>
<sequence length="64" mass="7531">MGSLPKRSETENLKECQKWVQRQGREGQGARRDQRRGDSAPDVMKEYGSFFDWEHLNFIDIKST</sequence>
<proteinExistence type="predicted"/>
<evidence type="ECO:0000313" key="3">
    <source>
        <dbReference type="EMBL" id="CDY48785.1"/>
    </source>
</evidence>
<accession>A0A078ICZ7</accession>
<feature type="region of interest" description="Disordered" evidence="1">
    <location>
        <begin position="1"/>
        <end position="41"/>
    </location>
</feature>
<dbReference type="PaxDb" id="3708-A0A078ICZ7"/>